<comment type="cofactor">
    <cofactor evidence="1">
        <name>[4Fe-4S] cluster</name>
        <dbReference type="ChEBI" id="CHEBI:49883"/>
    </cofactor>
</comment>
<dbReference type="PROSITE" id="PS01278">
    <property type="entry name" value="MTTASE_RADICAL"/>
    <property type="match status" value="1"/>
</dbReference>
<dbReference type="InterPro" id="IPR005839">
    <property type="entry name" value="Methylthiotransferase"/>
</dbReference>
<keyword evidence="17" id="KW-1185">Reference proteome</keyword>
<evidence type="ECO:0000256" key="7">
    <source>
        <dbReference type="ARBA" id="ARBA00022723"/>
    </source>
</evidence>
<dbReference type="PROSITE" id="PS51918">
    <property type="entry name" value="RADICAL_SAM"/>
    <property type="match status" value="1"/>
</dbReference>
<dbReference type="SFLD" id="SFLDG01061">
    <property type="entry name" value="methylthiotransferase"/>
    <property type="match status" value="1"/>
</dbReference>
<dbReference type="InterPro" id="IPR020612">
    <property type="entry name" value="Methylthiotransferase_CS"/>
</dbReference>
<keyword evidence="8" id="KW-0408">Iron</keyword>
<dbReference type="Gene3D" id="3.80.30.20">
    <property type="entry name" value="tm_1862 like domain"/>
    <property type="match status" value="1"/>
</dbReference>
<evidence type="ECO:0000256" key="8">
    <source>
        <dbReference type="ARBA" id="ARBA00023004"/>
    </source>
</evidence>
<dbReference type="SFLD" id="SFLDS00029">
    <property type="entry name" value="Radical_SAM"/>
    <property type="match status" value="1"/>
</dbReference>
<dbReference type="InterPro" id="IPR006467">
    <property type="entry name" value="MiaB-like_bact"/>
</dbReference>
<organism evidence="16 17">
    <name type="scientific">Deferribacter desulfuricans (strain DSM 14783 / JCM 11476 / NBRC 101012 / SSM1)</name>
    <dbReference type="NCBI Taxonomy" id="639282"/>
    <lineage>
        <taxon>Bacteria</taxon>
        <taxon>Pseudomonadati</taxon>
        <taxon>Deferribacterota</taxon>
        <taxon>Deferribacteres</taxon>
        <taxon>Deferribacterales</taxon>
        <taxon>Deferribacteraceae</taxon>
        <taxon>Deferribacter</taxon>
    </lineage>
</organism>
<dbReference type="FunFam" id="3.40.50.12160:FF:000003">
    <property type="entry name" value="CDK5 regulatory subunit-associated protein 1"/>
    <property type="match status" value="1"/>
</dbReference>
<dbReference type="Gene3D" id="3.40.50.12160">
    <property type="entry name" value="Methylthiotransferase, N-terminal domain"/>
    <property type="match status" value="1"/>
</dbReference>
<reference evidence="16 17" key="1">
    <citation type="journal article" date="2010" name="DNA Res.">
        <title>Bacterial lifestyle in a deep-sea hydrothermal vent chimney revealed by the genome sequence of the thermophilic bacterium Deferribacter desulfuricans SSM1.</title>
        <authorList>
            <person name="Takaki Y."/>
            <person name="Shimamura S."/>
            <person name="Nakagawa S."/>
            <person name="Fukuhara Y."/>
            <person name="Horikawa H."/>
            <person name="Ankai A."/>
            <person name="Harada T."/>
            <person name="Hosoyama A."/>
            <person name="Oguchi A."/>
            <person name="Fukui S."/>
            <person name="Fujita N."/>
            <person name="Takami H."/>
            <person name="Takai K."/>
        </authorList>
    </citation>
    <scope>NUCLEOTIDE SEQUENCE [LARGE SCALE GENOMIC DNA]</scope>
    <source>
        <strain evidence="17">DSM 14783 / JCM 11476 / NBRC 101012 / SSM1</strain>
    </source>
</reference>
<dbReference type="FunFam" id="3.80.30.20:FF:000001">
    <property type="entry name" value="tRNA-2-methylthio-N(6)-dimethylallyladenosine synthase 2"/>
    <property type="match status" value="1"/>
</dbReference>
<evidence type="ECO:0000259" key="15">
    <source>
        <dbReference type="PROSITE" id="PS51918"/>
    </source>
</evidence>
<evidence type="ECO:0000256" key="6">
    <source>
        <dbReference type="ARBA" id="ARBA00022691"/>
    </source>
</evidence>
<keyword evidence="7" id="KW-0479">Metal-binding</keyword>
<dbReference type="GO" id="GO:0035597">
    <property type="term" value="F:tRNA-2-methylthio-N(6)-dimethylallyladenosine(37) synthase activity"/>
    <property type="evidence" value="ECO:0007669"/>
    <property type="project" value="UniProtKB-EC"/>
</dbReference>
<evidence type="ECO:0000256" key="13">
    <source>
        <dbReference type="ARBA" id="ARBA00081141"/>
    </source>
</evidence>
<dbReference type="GO" id="GO:0051539">
    <property type="term" value="F:4 iron, 4 sulfur cluster binding"/>
    <property type="evidence" value="ECO:0007669"/>
    <property type="project" value="UniProtKB-KW"/>
</dbReference>
<sequence length="411" mass="47172">MIKIYIHTFGCKVNLSESENIKLEGSQKGFLFVDNIEEADVVVINSCAVTELAEKKCNDFIKKIKKRYNIKVLVTGCYALILSKEIKSYIDFVLDNEKKESLVEFLSNTFQLNDYKQTSKPKLKTRAFLKIQDGCDAFCTYCIIPFLRGKPKSKPIEKVIKEIDDLVNLNYKEIVLVGIHIGKYGIDHNTTLKNLLKEIIKQYQNKNIRFRLSSLDVDEIDDELIDIVEHSNGLICNHFHIALQNGSNKILQLMKRRHTAEDFIDICNKIKSKIADCTIGTDVIVGFPEETDEDFESTINVLNKANVDYLHVFSYSKREGTLASKMKNQIPENIKKERAKMLRKIGKKLKLNSELKMIGKTAKILLEKNGGGHISNYHYVKIVNDNLEVNNFYNIKILKREKNRLIGGLVE</sequence>
<evidence type="ECO:0000256" key="12">
    <source>
        <dbReference type="ARBA" id="ARBA00080698"/>
    </source>
</evidence>
<dbReference type="CDD" id="cd01335">
    <property type="entry name" value="Radical_SAM"/>
    <property type="match status" value="1"/>
</dbReference>
<keyword evidence="5" id="KW-0808">Transferase</keyword>
<dbReference type="InterPro" id="IPR013848">
    <property type="entry name" value="Methylthiotransferase_N"/>
</dbReference>
<evidence type="ECO:0000259" key="14">
    <source>
        <dbReference type="PROSITE" id="PS51449"/>
    </source>
</evidence>
<dbReference type="InterPro" id="IPR006638">
    <property type="entry name" value="Elp3/MiaA/NifB-like_rSAM"/>
</dbReference>
<feature type="domain" description="Radical SAM core" evidence="15">
    <location>
        <begin position="121"/>
        <end position="352"/>
    </location>
</feature>
<dbReference type="SUPFAM" id="SSF102114">
    <property type="entry name" value="Radical SAM enzymes"/>
    <property type="match status" value="1"/>
</dbReference>
<dbReference type="KEGG" id="ddf:DEFDS_1859"/>
<dbReference type="HOGENOM" id="CLU_018697_1_0_0"/>
<dbReference type="SMART" id="SM00729">
    <property type="entry name" value="Elp3"/>
    <property type="match status" value="1"/>
</dbReference>
<dbReference type="STRING" id="639282.DEFDS_1859"/>
<dbReference type="InterPro" id="IPR038135">
    <property type="entry name" value="Methylthiotransferase_N_sf"/>
</dbReference>
<evidence type="ECO:0000256" key="5">
    <source>
        <dbReference type="ARBA" id="ARBA00022679"/>
    </source>
</evidence>
<keyword evidence="4" id="KW-0963">Cytoplasm</keyword>
<evidence type="ECO:0000313" key="17">
    <source>
        <dbReference type="Proteomes" id="UP000001520"/>
    </source>
</evidence>
<keyword evidence="6" id="KW-0949">S-adenosyl-L-methionine</keyword>
<evidence type="ECO:0000256" key="9">
    <source>
        <dbReference type="ARBA" id="ARBA00023014"/>
    </source>
</evidence>
<proteinExistence type="predicted"/>
<dbReference type="Pfam" id="PF04055">
    <property type="entry name" value="Radical_SAM"/>
    <property type="match status" value="1"/>
</dbReference>
<evidence type="ECO:0000313" key="16">
    <source>
        <dbReference type="EMBL" id="BAI81313.1"/>
    </source>
</evidence>
<evidence type="ECO:0000256" key="3">
    <source>
        <dbReference type="ARBA" id="ARBA00022485"/>
    </source>
</evidence>
<evidence type="ECO:0000256" key="1">
    <source>
        <dbReference type="ARBA" id="ARBA00001966"/>
    </source>
</evidence>
<evidence type="ECO:0000256" key="10">
    <source>
        <dbReference type="ARBA" id="ARBA00033765"/>
    </source>
</evidence>
<gene>
    <name evidence="16" type="ordered locus">DEFDS_1859</name>
</gene>
<dbReference type="EMBL" id="AP011529">
    <property type="protein sequence ID" value="BAI81313.1"/>
    <property type="molecule type" value="Genomic_DNA"/>
</dbReference>
<protein>
    <recommendedName>
        <fullName evidence="11">tRNA-2-methylthio-N(6)-dimethylallyladenosine synthase</fullName>
        <ecNumber evidence="10">2.8.4.3</ecNumber>
    </recommendedName>
    <alternativeName>
        <fullName evidence="13">(Dimethylallyl)adenosine tRNA methylthiotransferase MiaB</fullName>
    </alternativeName>
    <alternativeName>
        <fullName evidence="12">tRNA-i(6)A37 methylthiotransferase</fullName>
    </alternativeName>
</protein>
<evidence type="ECO:0000256" key="11">
    <source>
        <dbReference type="ARBA" id="ARBA00068570"/>
    </source>
</evidence>
<dbReference type="SFLD" id="SFLDG01082">
    <property type="entry name" value="B12-binding_domain_containing"/>
    <property type="match status" value="1"/>
</dbReference>
<dbReference type="InterPro" id="IPR023404">
    <property type="entry name" value="rSAM_horseshoe"/>
</dbReference>
<dbReference type="Proteomes" id="UP000001520">
    <property type="component" value="Chromosome"/>
</dbReference>
<dbReference type="PROSITE" id="PS51449">
    <property type="entry name" value="MTTASE_N"/>
    <property type="match status" value="1"/>
</dbReference>
<dbReference type="NCBIfam" id="TIGR00089">
    <property type="entry name" value="MiaB/RimO family radical SAM methylthiotransferase"/>
    <property type="match status" value="1"/>
</dbReference>
<dbReference type="GO" id="GO:0046872">
    <property type="term" value="F:metal ion binding"/>
    <property type="evidence" value="ECO:0007669"/>
    <property type="project" value="UniProtKB-KW"/>
</dbReference>
<dbReference type="InterPro" id="IPR058240">
    <property type="entry name" value="rSAM_sf"/>
</dbReference>
<dbReference type="GO" id="GO:0035598">
    <property type="term" value="F:tRNA (N(6)-L-threonylcarbamoyladenosine(37)-C(2))-methylthiotransferase activity"/>
    <property type="evidence" value="ECO:0007669"/>
    <property type="project" value="TreeGrafter"/>
</dbReference>
<dbReference type="PANTHER" id="PTHR11918">
    <property type="entry name" value="RADICAL SAM PROTEINS"/>
    <property type="match status" value="1"/>
</dbReference>
<dbReference type="OrthoDB" id="9805215at2"/>
<dbReference type="Pfam" id="PF00919">
    <property type="entry name" value="UPF0004"/>
    <property type="match status" value="1"/>
</dbReference>
<dbReference type="AlphaFoldDB" id="D3P9C3"/>
<dbReference type="PANTHER" id="PTHR11918:SF45">
    <property type="entry name" value="THREONYLCARBAMOYLADENOSINE TRNA METHYLTHIOTRANSFERASE"/>
    <property type="match status" value="1"/>
</dbReference>
<dbReference type="InterPro" id="IPR007197">
    <property type="entry name" value="rSAM"/>
</dbReference>
<comment type="function">
    <text evidence="2">Catalyzes the methylthiolation of N6-(dimethylallyl)adenosine (i(6)A), leading to the formation of 2-methylthio-N6-(dimethylallyl)adenosine (ms(2)i(6)A) at position 37 in tRNAs that read codons beginning with uridine.</text>
</comment>
<keyword evidence="3" id="KW-0004">4Fe-4S</keyword>
<accession>D3P9C3</accession>
<evidence type="ECO:0000256" key="4">
    <source>
        <dbReference type="ARBA" id="ARBA00022490"/>
    </source>
</evidence>
<name>D3P9C3_DEFDS</name>
<feature type="domain" description="MTTase N-terminal" evidence="14">
    <location>
        <begin position="2"/>
        <end position="111"/>
    </location>
</feature>
<dbReference type="eggNOG" id="COG0621">
    <property type="taxonomic scope" value="Bacteria"/>
</dbReference>
<keyword evidence="9" id="KW-0411">Iron-sulfur</keyword>
<dbReference type="RefSeq" id="WP_013008558.1">
    <property type="nucleotide sequence ID" value="NC_013939.1"/>
</dbReference>
<evidence type="ECO:0000256" key="2">
    <source>
        <dbReference type="ARBA" id="ARBA00003234"/>
    </source>
</evidence>
<dbReference type="NCBIfam" id="TIGR01579">
    <property type="entry name" value="MiaB-like-C"/>
    <property type="match status" value="1"/>
</dbReference>
<dbReference type="EC" id="2.8.4.3" evidence="10"/>